<gene>
    <name evidence="4" type="primary">bamE</name>
    <name evidence="6" type="ORF">CEP48_01640</name>
</gene>
<proteinExistence type="inferred from homology"/>
<keyword evidence="1 4" id="KW-0732">Signal</keyword>
<dbReference type="Proteomes" id="UP000955338">
    <property type="component" value="Chromosome"/>
</dbReference>
<dbReference type="RefSeq" id="WP_261919715.1">
    <property type="nucleotide sequence ID" value="NZ_CP022011.1"/>
</dbReference>
<dbReference type="Gene3D" id="3.30.1450.10">
    <property type="match status" value="1"/>
</dbReference>
<dbReference type="GO" id="GO:0030674">
    <property type="term" value="F:protein-macromolecule adaptor activity"/>
    <property type="evidence" value="ECO:0007669"/>
    <property type="project" value="TreeGrafter"/>
</dbReference>
<dbReference type="NCBIfam" id="NF008585">
    <property type="entry name" value="PRK11548.1"/>
    <property type="match status" value="1"/>
</dbReference>
<evidence type="ECO:0000259" key="5">
    <source>
        <dbReference type="Pfam" id="PF04355"/>
    </source>
</evidence>
<dbReference type="InterPro" id="IPR037873">
    <property type="entry name" value="BamE-like"/>
</dbReference>
<dbReference type="Pfam" id="PF04355">
    <property type="entry name" value="BamE"/>
    <property type="match status" value="1"/>
</dbReference>
<dbReference type="PANTHER" id="PTHR37482">
    <property type="entry name" value="OUTER MEMBRANE PROTEIN ASSEMBLY FACTOR BAME"/>
    <property type="match status" value="1"/>
</dbReference>
<dbReference type="AlphaFoldDB" id="A0A8E3MFE8"/>
<keyword evidence="7" id="KW-1185">Reference proteome</keyword>
<dbReference type="GO" id="GO:0043165">
    <property type="term" value="P:Gram-negative-bacterium-type cell outer membrane assembly"/>
    <property type="evidence" value="ECO:0007669"/>
    <property type="project" value="UniProtKB-UniRule"/>
</dbReference>
<evidence type="ECO:0000256" key="4">
    <source>
        <dbReference type="HAMAP-Rule" id="MF_00925"/>
    </source>
</evidence>
<protein>
    <recommendedName>
        <fullName evidence="4">Outer membrane protein assembly factor BamE</fullName>
    </recommendedName>
</protein>
<feature type="domain" description="Outer membrane protein assembly factor BamE" evidence="5">
    <location>
        <begin position="34"/>
        <end position="102"/>
    </location>
</feature>
<dbReference type="EMBL" id="CP022011">
    <property type="protein sequence ID" value="QDJ14203.1"/>
    <property type="molecule type" value="Genomic_DNA"/>
</dbReference>
<dbReference type="PROSITE" id="PS51257">
    <property type="entry name" value="PROKAR_LIPOPROTEIN"/>
    <property type="match status" value="1"/>
</dbReference>
<comment type="subunit">
    <text evidence="4">Part of the Bam complex.</text>
</comment>
<evidence type="ECO:0000256" key="2">
    <source>
        <dbReference type="ARBA" id="ARBA00023136"/>
    </source>
</evidence>
<comment type="similarity">
    <text evidence="4">Belongs to the BamE family.</text>
</comment>
<reference evidence="6" key="1">
    <citation type="submission" date="2017-06" db="EMBL/GenBank/DDBJ databases">
        <title>Genome sequencing of pathogenic and non-pathogenic strains within Bisgaard taxon 40.</title>
        <authorList>
            <person name="Ladner J.T."/>
            <person name="Lovett S.P."/>
            <person name="Koroleva G."/>
            <person name="Lorch J.M."/>
        </authorList>
    </citation>
    <scope>NUCLEOTIDE SEQUENCE</scope>
    <source>
        <strain evidence="6">27576-1-I1</strain>
    </source>
</reference>
<evidence type="ECO:0000256" key="3">
    <source>
        <dbReference type="ARBA" id="ARBA00023237"/>
    </source>
</evidence>
<keyword evidence="3 4" id="KW-0998">Cell outer membrane</keyword>
<keyword evidence="4" id="KW-0564">Palmitate</keyword>
<organism evidence="6 7">
    <name type="scientific">Mergibacter septicus</name>
    <dbReference type="NCBI Taxonomy" id="221402"/>
    <lineage>
        <taxon>Bacteria</taxon>
        <taxon>Pseudomonadati</taxon>
        <taxon>Pseudomonadota</taxon>
        <taxon>Gammaproteobacteria</taxon>
        <taxon>Pasteurellales</taxon>
        <taxon>Pasteurellaceae</taxon>
        <taxon>Mergibacter</taxon>
    </lineage>
</organism>
<dbReference type="PANTHER" id="PTHR37482:SF1">
    <property type="entry name" value="OUTER MEMBRANE PROTEIN ASSEMBLY FACTOR BAME"/>
    <property type="match status" value="1"/>
</dbReference>
<dbReference type="InterPro" id="IPR007450">
    <property type="entry name" value="BamE_dom"/>
</dbReference>
<evidence type="ECO:0000313" key="6">
    <source>
        <dbReference type="EMBL" id="QDJ14203.1"/>
    </source>
</evidence>
<accession>A0A8E3MFE8</accession>
<evidence type="ECO:0000256" key="1">
    <source>
        <dbReference type="ARBA" id="ARBA00022729"/>
    </source>
</evidence>
<comment type="function">
    <text evidence="4">Part of the outer membrane protein assembly complex, which is involved in assembly and insertion of beta-barrel proteins into the outer membrane.</text>
</comment>
<dbReference type="HAMAP" id="MF_00925">
    <property type="entry name" value="OM_assembly_BamE"/>
    <property type="match status" value="1"/>
</dbReference>
<name>A0A8E3MFE8_9PAST</name>
<dbReference type="InterPro" id="IPR026592">
    <property type="entry name" value="BamE"/>
</dbReference>
<sequence>MKLKSVLMILTLIFGVTACSSLNKLVYRIDVPQGNYLESDKVAQLKKGMTAEQVQYLLGTPLLVDPFNSLTWYYVQLIQNGHEKPIEHKLTINFNQNGLVTDFQLDNPLSEKTIDRTPIITPTSVIAPTETSTSQDTSKTKKSWWQFWK</sequence>
<dbReference type="GO" id="GO:1990063">
    <property type="term" value="C:Bam protein complex"/>
    <property type="evidence" value="ECO:0007669"/>
    <property type="project" value="TreeGrafter"/>
</dbReference>
<comment type="subcellular location">
    <subcellularLocation>
        <location evidence="4">Cell outer membrane</location>
        <topology evidence="4">Lipid-anchor</topology>
    </subcellularLocation>
</comment>
<dbReference type="GO" id="GO:0051205">
    <property type="term" value="P:protein insertion into membrane"/>
    <property type="evidence" value="ECO:0007669"/>
    <property type="project" value="UniProtKB-UniRule"/>
</dbReference>
<evidence type="ECO:0000313" key="7">
    <source>
        <dbReference type="Proteomes" id="UP000955338"/>
    </source>
</evidence>
<keyword evidence="4" id="KW-0449">Lipoprotein</keyword>
<keyword evidence="2 4" id="KW-0472">Membrane</keyword>